<reference evidence="1" key="3">
    <citation type="submission" date="2015-04" db="UniProtKB">
        <authorList>
            <consortium name="EnsemblPlants"/>
        </authorList>
    </citation>
    <scope>IDENTIFICATION</scope>
</reference>
<evidence type="ECO:0000313" key="2">
    <source>
        <dbReference type="Proteomes" id="UP000032180"/>
    </source>
</evidence>
<evidence type="ECO:0000313" key="1">
    <source>
        <dbReference type="EnsemblPlants" id="LPERR10G08580.1"/>
    </source>
</evidence>
<dbReference type="HOGENOM" id="CLU_1002420_0_0_1"/>
<name>A0A0D9XK72_9ORYZ</name>
<proteinExistence type="predicted"/>
<reference evidence="1 2" key="1">
    <citation type="submission" date="2012-08" db="EMBL/GenBank/DDBJ databases">
        <title>Oryza genome evolution.</title>
        <authorList>
            <person name="Wing R.A."/>
        </authorList>
    </citation>
    <scope>NUCLEOTIDE SEQUENCE</scope>
</reference>
<dbReference type="Gramene" id="LPERR10G08580.1">
    <property type="protein sequence ID" value="LPERR10G08580.1"/>
    <property type="gene ID" value="LPERR10G08580"/>
</dbReference>
<dbReference type="STRING" id="77586.A0A0D9XK72"/>
<sequence>MVEDGDLVLDEGMERLELMGLLVERTLVELVEDRAMVMAGDLVRVLDLGDKGGGGGGQNGGFGYGLGSGFGNSEANRYEPYDVLEELVVAKVGVVGQMEDQGVWAVAPLLMVAVVAKVEVANRTADSDMAPVWALGFGETMGYSPYSGNYANRTGQNGYGDGSGTGVGIGQFVGGRAYNNRYTKARQVVEAMEVVVGMVDLMDLDMDLVLALAWVRLVVRMVVTMRRVKVMVKVRVLVLEMDMTKVQLRDLDTATLVLDCHEIYPYIILNKLISVSPI</sequence>
<dbReference type="Proteomes" id="UP000032180">
    <property type="component" value="Chromosome 10"/>
</dbReference>
<dbReference type="EnsemblPlants" id="LPERR10G08580.1">
    <property type="protein sequence ID" value="LPERR10G08580.1"/>
    <property type="gene ID" value="LPERR10G08580"/>
</dbReference>
<reference evidence="2" key="2">
    <citation type="submission" date="2013-12" db="EMBL/GenBank/DDBJ databases">
        <authorList>
            <person name="Yu Y."/>
            <person name="Lee S."/>
            <person name="de Baynast K."/>
            <person name="Wissotski M."/>
            <person name="Liu L."/>
            <person name="Talag J."/>
            <person name="Goicoechea J."/>
            <person name="Angelova A."/>
            <person name="Jetty R."/>
            <person name="Kudrna D."/>
            <person name="Golser W."/>
            <person name="Rivera L."/>
            <person name="Zhang J."/>
            <person name="Wing R."/>
        </authorList>
    </citation>
    <scope>NUCLEOTIDE SEQUENCE</scope>
</reference>
<dbReference type="AlphaFoldDB" id="A0A0D9XK72"/>
<organism evidence="1 2">
    <name type="scientific">Leersia perrieri</name>
    <dbReference type="NCBI Taxonomy" id="77586"/>
    <lineage>
        <taxon>Eukaryota</taxon>
        <taxon>Viridiplantae</taxon>
        <taxon>Streptophyta</taxon>
        <taxon>Embryophyta</taxon>
        <taxon>Tracheophyta</taxon>
        <taxon>Spermatophyta</taxon>
        <taxon>Magnoliopsida</taxon>
        <taxon>Liliopsida</taxon>
        <taxon>Poales</taxon>
        <taxon>Poaceae</taxon>
        <taxon>BOP clade</taxon>
        <taxon>Oryzoideae</taxon>
        <taxon>Oryzeae</taxon>
        <taxon>Oryzinae</taxon>
        <taxon>Leersia</taxon>
    </lineage>
</organism>
<keyword evidence="2" id="KW-1185">Reference proteome</keyword>
<protein>
    <submittedName>
        <fullName evidence="1">Uncharacterized protein</fullName>
    </submittedName>
</protein>
<accession>A0A0D9XK72</accession>